<dbReference type="EMBL" id="DTAU01000114">
    <property type="protein sequence ID" value="HFQ79219.1"/>
    <property type="molecule type" value="Genomic_DNA"/>
</dbReference>
<sequence length="132" mass="15750">MHSVTENIDKALEVIGEYLAAFLAVEQDWSVIDGMMHVRNINEVLMYYDTALRSIHRVLDKRGGWIYNNLKRSLKEEINLNTMIDEYSREIMKLLESQNFRLYALKLVERALAKYPKYKEYSEERQGEEQQR</sequence>
<dbReference type="EMBL" id="DTDH01000194">
    <property type="protein sequence ID" value="HGT99160.1"/>
    <property type="molecule type" value="Genomic_DNA"/>
</dbReference>
<protein>
    <submittedName>
        <fullName evidence="2">Uncharacterized protein</fullName>
    </submittedName>
</protein>
<name>A0A7J3N0E8_9CREN</name>
<comment type="caution">
    <text evidence="2">The sequence shown here is derived from an EMBL/GenBank/DDBJ whole genome shotgun (WGS) entry which is preliminary data.</text>
</comment>
<proteinExistence type="predicted"/>
<evidence type="ECO:0000313" key="2">
    <source>
        <dbReference type="EMBL" id="HGT99160.1"/>
    </source>
</evidence>
<evidence type="ECO:0000313" key="1">
    <source>
        <dbReference type="EMBL" id="HFQ79219.1"/>
    </source>
</evidence>
<organism evidence="2">
    <name type="scientific">Ignisphaera aggregans</name>
    <dbReference type="NCBI Taxonomy" id="334771"/>
    <lineage>
        <taxon>Archaea</taxon>
        <taxon>Thermoproteota</taxon>
        <taxon>Thermoprotei</taxon>
        <taxon>Desulfurococcales</taxon>
        <taxon>Desulfurococcaceae</taxon>
        <taxon>Ignisphaera</taxon>
    </lineage>
</organism>
<gene>
    <name evidence="1" type="ORF">ENT99_05920</name>
    <name evidence="2" type="ORF">ENU64_07015</name>
</gene>
<dbReference type="AlphaFoldDB" id="A0A7J3N0E8"/>
<accession>A0A7J3N0E8</accession>
<reference evidence="2" key="1">
    <citation type="journal article" date="2020" name="mSystems">
        <title>Genome- and Community-Level Interaction Insights into Carbon Utilization and Element Cycling Functions of Hydrothermarchaeota in Hydrothermal Sediment.</title>
        <authorList>
            <person name="Zhou Z."/>
            <person name="Liu Y."/>
            <person name="Xu W."/>
            <person name="Pan J."/>
            <person name="Luo Z.H."/>
            <person name="Li M."/>
        </authorList>
    </citation>
    <scope>NUCLEOTIDE SEQUENCE [LARGE SCALE GENOMIC DNA]</scope>
    <source>
        <strain evidence="1">SpSt-629</strain>
        <strain evidence="2">SpSt-688</strain>
    </source>
</reference>